<feature type="region of interest" description="Disordered" evidence="3">
    <location>
        <begin position="222"/>
        <end position="271"/>
    </location>
</feature>
<feature type="domain" description="EF-hand" evidence="4">
    <location>
        <begin position="161"/>
        <end position="196"/>
    </location>
</feature>
<feature type="compositionally biased region" description="Low complexity" evidence="3">
    <location>
        <begin position="1485"/>
        <end position="1496"/>
    </location>
</feature>
<feature type="region of interest" description="Disordered" evidence="3">
    <location>
        <begin position="670"/>
        <end position="708"/>
    </location>
</feature>
<dbReference type="PANTHER" id="PTHR23064">
    <property type="entry name" value="TROPONIN"/>
    <property type="match status" value="1"/>
</dbReference>
<feature type="compositionally biased region" description="Gly residues" evidence="3">
    <location>
        <begin position="519"/>
        <end position="531"/>
    </location>
</feature>
<feature type="compositionally biased region" description="Polar residues" evidence="3">
    <location>
        <begin position="1057"/>
        <end position="1073"/>
    </location>
</feature>
<feature type="compositionally biased region" description="Low complexity" evidence="3">
    <location>
        <begin position="1412"/>
        <end position="1437"/>
    </location>
</feature>
<feature type="region of interest" description="Disordered" evidence="3">
    <location>
        <begin position="731"/>
        <end position="780"/>
    </location>
</feature>
<feature type="compositionally biased region" description="Low complexity" evidence="3">
    <location>
        <begin position="680"/>
        <end position="694"/>
    </location>
</feature>
<gene>
    <name evidence="5" type="primary">PLEST001765</name>
    <name evidence="5" type="ORF">PLESTB_001084000</name>
</gene>
<feature type="region of interest" description="Disordered" evidence="3">
    <location>
        <begin position="888"/>
        <end position="991"/>
    </location>
</feature>
<feature type="compositionally biased region" description="Low complexity" evidence="3">
    <location>
        <begin position="1318"/>
        <end position="1382"/>
    </location>
</feature>
<name>A0A9W6BQQ8_9CHLO</name>
<feature type="compositionally biased region" description="Gly residues" evidence="3">
    <location>
        <begin position="250"/>
        <end position="270"/>
    </location>
</feature>
<dbReference type="InterPro" id="IPR011992">
    <property type="entry name" value="EF-hand-dom_pair"/>
</dbReference>
<dbReference type="InterPro" id="IPR052591">
    <property type="entry name" value="CML21-like"/>
</dbReference>
<organism evidence="5 6">
    <name type="scientific">Pleodorina starrii</name>
    <dbReference type="NCBI Taxonomy" id="330485"/>
    <lineage>
        <taxon>Eukaryota</taxon>
        <taxon>Viridiplantae</taxon>
        <taxon>Chlorophyta</taxon>
        <taxon>core chlorophytes</taxon>
        <taxon>Chlorophyceae</taxon>
        <taxon>CS clade</taxon>
        <taxon>Chlamydomonadales</taxon>
        <taxon>Volvocaceae</taxon>
        <taxon>Pleodorina</taxon>
    </lineage>
</organism>
<proteinExistence type="predicted"/>
<feature type="compositionally biased region" description="Low complexity" evidence="3">
    <location>
        <begin position="1029"/>
        <end position="1048"/>
    </location>
</feature>
<dbReference type="EMBL" id="BRXU01000015">
    <property type="protein sequence ID" value="GLC56245.1"/>
    <property type="molecule type" value="Genomic_DNA"/>
</dbReference>
<feature type="compositionally biased region" description="Low complexity" evidence="3">
    <location>
        <begin position="915"/>
        <end position="924"/>
    </location>
</feature>
<evidence type="ECO:0000256" key="3">
    <source>
        <dbReference type="SAM" id="MobiDB-lite"/>
    </source>
</evidence>
<dbReference type="CDD" id="cd00051">
    <property type="entry name" value="EFh"/>
    <property type="match status" value="1"/>
</dbReference>
<dbReference type="SMART" id="SM00054">
    <property type="entry name" value="EFh"/>
    <property type="match status" value="3"/>
</dbReference>
<dbReference type="SUPFAM" id="SSF47473">
    <property type="entry name" value="EF-hand"/>
    <property type="match status" value="1"/>
</dbReference>
<evidence type="ECO:0000256" key="2">
    <source>
        <dbReference type="ARBA" id="ARBA00022837"/>
    </source>
</evidence>
<feature type="region of interest" description="Disordered" evidence="3">
    <location>
        <begin position="405"/>
        <end position="424"/>
    </location>
</feature>
<feature type="compositionally biased region" description="Gly residues" evidence="3">
    <location>
        <begin position="892"/>
        <end position="914"/>
    </location>
</feature>
<dbReference type="FunFam" id="1.10.238.10:FF:000178">
    <property type="entry name" value="Calmodulin-2 A"/>
    <property type="match status" value="1"/>
</dbReference>
<dbReference type="OrthoDB" id="26525at2759"/>
<feature type="compositionally biased region" description="Polar residues" evidence="3">
    <location>
        <begin position="1107"/>
        <end position="1118"/>
    </location>
</feature>
<feature type="compositionally biased region" description="Pro residues" evidence="3">
    <location>
        <begin position="1207"/>
        <end position="1217"/>
    </location>
</feature>
<feature type="compositionally biased region" description="Low complexity" evidence="3">
    <location>
        <begin position="507"/>
        <end position="518"/>
    </location>
</feature>
<evidence type="ECO:0000259" key="4">
    <source>
        <dbReference type="PROSITE" id="PS50222"/>
    </source>
</evidence>
<feature type="region of interest" description="Disordered" evidence="3">
    <location>
        <begin position="471"/>
        <end position="555"/>
    </location>
</feature>
<dbReference type="PROSITE" id="PS00018">
    <property type="entry name" value="EF_HAND_1"/>
    <property type="match status" value="1"/>
</dbReference>
<dbReference type="Pfam" id="PF13499">
    <property type="entry name" value="EF-hand_7"/>
    <property type="match status" value="1"/>
</dbReference>
<feature type="compositionally biased region" description="Pro residues" evidence="3">
    <location>
        <begin position="1282"/>
        <end position="1292"/>
    </location>
</feature>
<evidence type="ECO:0000256" key="1">
    <source>
        <dbReference type="ARBA" id="ARBA00022737"/>
    </source>
</evidence>
<keyword evidence="2" id="KW-0106">Calcium</keyword>
<dbReference type="GO" id="GO:0005509">
    <property type="term" value="F:calcium ion binding"/>
    <property type="evidence" value="ECO:0007669"/>
    <property type="project" value="InterPro"/>
</dbReference>
<feature type="compositionally biased region" description="Low complexity" evidence="3">
    <location>
        <begin position="934"/>
        <end position="947"/>
    </location>
</feature>
<feature type="compositionally biased region" description="Low complexity" evidence="3">
    <location>
        <begin position="491"/>
        <end position="500"/>
    </location>
</feature>
<feature type="compositionally biased region" description="Pro residues" evidence="3">
    <location>
        <begin position="1134"/>
        <end position="1145"/>
    </location>
</feature>
<dbReference type="PROSITE" id="PS50222">
    <property type="entry name" value="EF_HAND_2"/>
    <property type="match status" value="3"/>
</dbReference>
<sequence length="1496" mass="149869">MSLRRALQISRLAVPLEGGSRAAIETKPWSRRGWTREQLRSHWPHLTIQQVELLKEVFQLFDTEDKGYFTKDDLFFVMEAMGGSPTPQELDAVMYELDSNGDSVVDFPEFLTKFLTATDEKELLSVFNQLAIQEGEDDDRVLTLTAVERSFQYVGERLTDEDKKYLEIIFKGADKDGNGRLDIKEFTAYLEKMDDELFMGQAGALGNLLAAANTSGAAAAAKSLRRGGGGGGSAGACASQRRSAGEDGEPGAGGAAADGAGGSGAAGGGTDAEAAGAGARLTNSQLLAMATHALSNRGAAGGFMFGGGGGLGDDMESVSSHQGGLRNSFLAKLTRGRRKRRSSVNSSTIAALAGQLASMGVTGGGAAALRVGSVSSAAALAAANLLQPEASEGVRSVSSARTGMYSHFGGAPPPPPAAPGGGATHFIVERSSVSALRLVSSTGQLPAFMFPEDMPQGAVAATAPVALSRGGSFGDGAGAQEPGSQDGGQAPGARAGPGPQHQHQRPGWAPGGAAAAASGGCGVGNHGGGGRTPPLQQQSPHPYPHRSPSQQQVQPPVFCQMRSRSMPSTAAAAASAAPPTGLSVGLVPLAIPAGGCDPDEPLSGSASPFSATPGSASAAFAAAGAAAAGGGSAVSERGGVHSGYSGRSAGSGLRSPVPSWQKASVIQEAPEEGNSGYGGMDAAAAAGPALGPAGQRWDHHGGRTSAPTRFGRLTSFPERLPLQADLAAGGGAAATTAGDGAGGGVTDGRSSAGAIVRGNGSGGGGTAPPPWPLRFGSGGEGRLSHRIGGLMTAMFGRERSLGHGTAGAARDPEADPRSGTTEPGARRSPSKAQLSLSRPPAAQAGSDDARISPHGAAAAPAPAPTSSSWGFAAGARAAMGWLRRARSLGQSRAGGRGAGGFSSGGAGTSSGGADVGDAAHGDQPPWLPPPLPPAAAAVAAGSGRVPPWRLSVQVPGSDSFGSSKPTSPADIEASPGPSAGTSSVLSPGPSYLASPFTSPVAAAARTVIAGGGLTSPPPALITDSGSDTAAAVAAAAGPAALGTPEAGPMAPGGVSAASPSDASLGTGRPSASSPRAAHVAALQPPCWRPGSPQGRSSAPGSSPWLLTHQQHQQPQYLSSPGIPPPEPAAAAPPVWLPPPLRPAPSVPTAVSVSSRMGGAAGARGLNRSGSVGGSSRLAVSSARDSPPVAPCHMQRQQPSPTHHLSPLAPPQQPPQPPHRLSQQGLPQLPLYPHHPTAQHPRSGLQSPHEPDQQQQQLPFPQPHRLSCSGLPHGAPQYGHQQPPSPRTQPQPSPVVQQQPQQRPGDWGPYSPSGPGIFQCPQPLQQQQQLQQARPGPESAAPSTGGAGSGAAPSSAREAAASSAALAAATGAAGAQGSARGALHSAAHGHSQATGPHARVGSSAGAGAGGDGAALDRAPQRQPGWQAGVQQAAAAHLGGSYGPPPQQPYLGSGLRREASEPVLRESPPDYRQDYRREHQQQHKPQEGPQQQWQRQQH</sequence>
<keyword evidence="6" id="KW-1185">Reference proteome</keyword>
<feature type="compositionally biased region" description="Polar residues" evidence="3">
    <location>
        <begin position="954"/>
        <end position="966"/>
    </location>
</feature>
<evidence type="ECO:0000313" key="5">
    <source>
        <dbReference type="EMBL" id="GLC56245.1"/>
    </source>
</evidence>
<keyword evidence="1" id="KW-0677">Repeat</keyword>
<reference evidence="5 6" key="1">
    <citation type="journal article" date="2023" name="Commun. Biol.">
        <title>Reorganization of the ancestral sex-determining regions during the evolution of trioecy in Pleodorina starrii.</title>
        <authorList>
            <person name="Takahashi K."/>
            <person name="Suzuki S."/>
            <person name="Kawai-Toyooka H."/>
            <person name="Yamamoto K."/>
            <person name="Hamaji T."/>
            <person name="Ootsuki R."/>
            <person name="Yamaguchi H."/>
            <person name="Kawachi M."/>
            <person name="Higashiyama T."/>
            <person name="Nozaki H."/>
        </authorList>
    </citation>
    <scope>NUCLEOTIDE SEQUENCE [LARGE SCALE GENOMIC DNA]</scope>
    <source>
        <strain evidence="5 6">NIES-4479</strain>
    </source>
</reference>
<evidence type="ECO:0000313" key="6">
    <source>
        <dbReference type="Proteomes" id="UP001165080"/>
    </source>
</evidence>
<feature type="domain" description="EF-hand" evidence="4">
    <location>
        <begin position="85"/>
        <end position="120"/>
    </location>
</feature>
<feature type="compositionally biased region" description="Basic and acidic residues" evidence="3">
    <location>
        <begin position="1453"/>
        <end position="1484"/>
    </location>
</feature>
<dbReference type="GO" id="GO:0043226">
    <property type="term" value="C:organelle"/>
    <property type="evidence" value="ECO:0007669"/>
    <property type="project" value="UniProtKB-ARBA"/>
</dbReference>
<dbReference type="Proteomes" id="UP001165080">
    <property type="component" value="Unassembled WGS sequence"/>
</dbReference>
<accession>A0A9W6BQQ8</accession>
<feature type="region of interest" description="Disordered" evidence="3">
    <location>
        <begin position="1009"/>
        <end position="1496"/>
    </location>
</feature>
<dbReference type="InterPro" id="IPR018247">
    <property type="entry name" value="EF_Hand_1_Ca_BS"/>
</dbReference>
<feature type="region of interest" description="Disordered" evidence="3">
    <location>
        <begin position="802"/>
        <end position="869"/>
    </location>
</feature>
<feature type="compositionally biased region" description="Low complexity" evidence="3">
    <location>
        <begin position="1146"/>
        <end position="1169"/>
    </location>
</feature>
<protein>
    <recommendedName>
        <fullName evidence="4">EF-hand domain-containing protein</fullName>
    </recommendedName>
</protein>
<comment type="caution">
    <text evidence="5">The sequence shown here is derived from an EMBL/GenBank/DDBJ whole genome shotgun (WGS) entry which is preliminary data.</text>
</comment>
<dbReference type="InterPro" id="IPR002048">
    <property type="entry name" value="EF_hand_dom"/>
</dbReference>
<feature type="domain" description="EF-hand" evidence="4">
    <location>
        <begin position="49"/>
        <end position="84"/>
    </location>
</feature>
<feature type="compositionally biased region" description="Low complexity" evidence="3">
    <location>
        <begin position="1293"/>
        <end position="1303"/>
    </location>
</feature>
<dbReference type="Gene3D" id="1.10.238.10">
    <property type="entry name" value="EF-hand"/>
    <property type="match status" value="1"/>
</dbReference>